<comment type="caution">
    <text evidence="1">The sequence shown here is derived from an EMBL/GenBank/DDBJ whole genome shotgun (WGS) entry which is preliminary data.</text>
</comment>
<proteinExistence type="predicted"/>
<evidence type="ECO:0000313" key="2">
    <source>
        <dbReference type="Proteomes" id="UP000260782"/>
    </source>
</evidence>
<dbReference type="RefSeq" id="WP_113621520.1">
    <property type="nucleotide sequence ID" value="NZ_CP030777.1"/>
</dbReference>
<name>A0A3E2U0H5_9FIRM</name>
<organism evidence="1 2">
    <name type="scientific">Faecalibacterium prausnitzii</name>
    <dbReference type="NCBI Taxonomy" id="853"/>
    <lineage>
        <taxon>Bacteria</taxon>
        <taxon>Bacillati</taxon>
        <taxon>Bacillota</taxon>
        <taxon>Clostridia</taxon>
        <taxon>Eubacteriales</taxon>
        <taxon>Oscillospiraceae</taxon>
        <taxon>Faecalibacterium</taxon>
    </lineage>
</organism>
<protein>
    <submittedName>
        <fullName evidence="1">Uncharacterized protein</fullName>
    </submittedName>
</protein>
<reference evidence="1 2" key="1">
    <citation type="submission" date="2018-08" db="EMBL/GenBank/DDBJ databases">
        <title>A genome reference for cultivated species of the human gut microbiota.</title>
        <authorList>
            <person name="Zou Y."/>
            <person name="Xue W."/>
            <person name="Luo G."/>
        </authorList>
    </citation>
    <scope>NUCLEOTIDE SEQUENCE [LARGE SCALE GENOMIC DNA]</scope>
    <source>
        <strain evidence="1 2">AF31-14AC</strain>
    </source>
</reference>
<dbReference type="AlphaFoldDB" id="A0A3E2U0H5"/>
<sequence length="78" mass="8743">MKNNNSDFISLTAAVRRARSEGLELSYSCLRRFVAEGFIPHVPNGSHILVYYPNVANLIKNGVTAEQSRAYQLSRSRS</sequence>
<accession>A0A3E2U0H5</accession>
<dbReference type="EMBL" id="QVES01000003">
    <property type="protein sequence ID" value="RGB88517.1"/>
    <property type="molecule type" value="Genomic_DNA"/>
</dbReference>
<evidence type="ECO:0000313" key="1">
    <source>
        <dbReference type="EMBL" id="RGB88517.1"/>
    </source>
</evidence>
<dbReference type="Proteomes" id="UP000260782">
    <property type="component" value="Unassembled WGS sequence"/>
</dbReference>
<gene>
    <name evidence="1" type="ORF">DWZ25_04860</name>
</gene>